<evidence type="ECO:0000256" key="3">
    <source>
        <dbReference type="SAM" id="SignalP"/>
    </source>
</evidence>
<feature type="compositionally biased region" description="Polar residues" evidence="1">
    <location>
        <begin position="381"/>
        <end position="391"/>
    </location>
</feature>
<proteinExistence type="predicted"/>
<dbReference type="InterPro" id="IPR005046">
    <property type="entry name" value="DUF285"/>
</dbReference>
<feature type="signal peptide" evidence="3">
    <location>
        <begin position="1"/>
        <end position="29"/>
    </location>
</feature>
<protein>
    <submittedName>
        <fullName evidence="4">Uncharacterized protein</fullName>
    </submittedName>
</protein>
<feature type="compositionally biased region" description="Basic and acidic residues" evidence="1">
    <location>
        <begin position="364"/>
        <end position="379"/>
    </location>
</feature>
<feature type="transmembrane region" description="Helical" evidence="2">
    <location>
        <begin position="430"/>
        <end position="450"/>
    </location>
</feature>
<reference evidence="4" key="1">
    <citation type="submission" date="2020-06" db="EMBL/GenBank/DDBJ databases">
        <authorList>
            <consortium name="Plant Systems Biology data submission"/>
        </authorList>
    </citation>
    <scope>NUCLEOTIDE SEQUENCE</scope>
    <source>
        <strain evidence="4">D6</strain>
    </source>
</reference>
<feature type="region of interest" description="Disordered" evidence="1">
    <location>
        <begin position="461"/>
        <end position="501"/>
    </location>
</feature>
<feature type="chain" id="PRO_5040462211" evidence="3">
    <location>
        <begin position="30"/>
        <end position="761"/>
    </location>
</feature>
<organism evidence="4 5">
    <name type="scientific">Seminavis robusta</name>
    <dbReference type="NCBI Taxonomy" id="568900"/>
    <lineage>
        <taxon>Eukaryota</taxon>
        <taxon>Sar</taxon>
        <taxon>Stramenopiles</taxon>
        <taxon>Ochrophyta</taxon>
        <taxon>Bacillariophyta</taxon>
        <taxon>Bacillariophyceae</taxon>
        <taxon>Bacillariophycidae</taxon>
        <taxon>Naviculales</taxon>
        <taxon>Naviculaceae</taxon>
        <taxon>Seminavis</taxon>
    </lineage>
</organism>
<evidence type="ECO:0000313" key="4">
    <source>
        <dbReference type="EMBL" id="CAB9519254.1"/>
    </source>
</evidence>
<evidence type="ECO:0000256" key="2">
    <source>
        <dbReference type="SAM" id="Phobius"/>
    </source>
</evidence>
<keyword evidence="5" id="KW-1185">Reference proteome</keyword>
<dbReference type="InterPro" id="IPR011889">
    <property type="entry name" value="Liste_lipo_26"/>
</dbReference>
<dbReference type="AlphaFoldDB" id="A0A9N8EHH0"/>
<comment type="caution">
    <text evidence="4">The sequence shown here is derived from an EMBL/GenBank/DDBJ whole genome shotgun (WGS) entry which is preliminary data.</text>
</comment>
<evidence type="ECO:0000313" key="5">
    <source>
        <dbReference type="Proteomes" id="UP001153069"/>
    </source>
</evidence>
<keyword evidence="2" id="KW-0812">Transmembrane</keyword>
<name>A0A9N8EHH0_9STRA</name>
<dbReference type="Pfam" id="PF03382">
    <property type="entry name" value="DUF285"/>
    <property type="match status" value="2"/>
</dbReference>
<feature type="region of interest" description="Disordered" evidence="1">
    <location>
        <begin position="353"/>
        <end position="414"/>
    </location>
</feature>
<keyword evidence="2" id="KW-0472">Membrane</keyword>
<sequence length="761" mass="84902">MRNLSGMGKLSLLLLQVQVWMLLISFSTAEVVSSGRPDADNSPGSTGGTPRQHFVATAEADLENGPHINDTNFKTLVHHCLQSGDATACNGMKDWDVSRVTDCSLLFWEPTGDVNNDWVLLRGADTFNVDISGWNTSSCTTMKSMFNGAVAFDQDIGNWDVRRVTDMSHMFQGARMFQKDISRWKTGNVLDTSHMFRYATRFHANDLSHWDTSRVTNMAFMFASASHFNGRIHWNVARVQHFQNMFHNADMFNAGGIAEWDVGGAVDMPEQESYGFVSMFDGAKDFNQDISHWDMRHALTLDFMFRDAYAFDQDISPWDIGQVNSMQDMFHHAKSFRQTLCWDVIGKTIGNLFDGTDSGEADPDTPKCWEDKHKQKEESNNSDNGNNFGTLSSAEEQEQQPPSQQQPQQGTVNKVTVTRTKSAPSMGTRFLQALLFAAVVALGSYWVVLIRRYMKTQNKRRNLEERVAGRSARRSSTEGNDGSSRSTDSGRGENTDHHMMNTSHCEINIREQEDDLNYSSESEDDEEEIMFQKPEDIEALRQQCFTQSFDPTLLFGPEEEMKAMSAADHAVPAMNVLLQQETYLRQLREARKAKRAAASAAGFQYSPQNRQLLEALGTTATKLQSSSFDSSTQRQTIDNGYFPTQQHAAAMMNSRQVGTGSGTAGDALDALMQTSMNQAATSEKALQTLGGTTDYTQQNSLQAARVNPSKRAGGSISLDEWVFQDVESTEIETTFVASTQPSTTKEDADVALRRTDGVDFV</sequence>
<feature type="compositionally biased region" description="Basic and acidic residues" evidence="1">
    <location>
        <begin position="488"/>
        <end position="499"/>
    </location>
</feature>
<gene>
    <name evidence="4" type="ORF">SEMRO_1002_G229910.1</name>
</gene>
<feature type="compositionally biased region" description="Low complexity" evidence="1">
    <location>
        <begin position="399"/>
        <end position="409"/>
    </location>
</feature>
<accession>A0A9N8EHH0</accession>
<keyword evidence="2" id="KW-1133">Transmembrane helix</keyword>
<dbReference type="Proteomes" id="UP001153069">
    <property type="component" value="Unassembled WGS sequence"/>
</dbReference>
<dbReference type="EMBL" id="CAICTM010001000">
    <property type="protein sequence ID" value="CAB9519254.1"/>
    <property type="molecule type" value="Genomic_DNA"/>
</dbReference>
<dbReference type="NCBIfam" id="TIGR02167">
    <property type="entry name" value="Liste_lipo_26"/>
    <property type="match status" value="1"/>
</dbReference>
<keyword evidence="3" id="KW-0732">Signal</keyword>
<evidence type="ECO:0000256" key="1">
    <source>
        <dbReference type="SAM" id="MobiDB-lite"/>
    </source>
</evidence>